<dbReference type="InterPro" id="IPR001516">
    <property type="entry name" value="Proton_antipo_N"/>
</dbReference>
<evidence type="ECO:0000313" key="12">
    <source>
        <dbReference type="Proteomes" id="UP000031637"/>
    </source>
</evidence>
<feature type="transmembrane region" description="Helical" evidence="8">
    <location>
        <begin position="274"/>
        <end position="297"/>
    </location>
</feature>
<evidence type="ECO:0000256" key="4">
    <source>
        <dbReference type="ARBA" id="ARBA00022989"/>
    </source>
</evidence>
<feature type="domain" description="NADH-Ubiquinone oxidoreductase (complex I) chain 5 N-terminal" evidence="10">
    <location>
        <begin position="72"/>
        <end position="108"/>
    </location>
</feature>
<protein>
    <submittedName>
        <fullName evidence="11">Hydrogenase 4 subunit B</fullName>
    </submittedName>
</protein>
<feature type="transmembrane region" description="Helical" evidence="8">
    <location>
        <begin position="208"/>
        <end position="233"/>
    </location>
</feature>
<feature type="transmembrane region" description="Helical" evidence="8">
    <location>
        <begin position="168"/>
        <end position="188"/>
    </location>
</feature>
<comment type="subcellular location">
    <subcellularLocation>
        <location evidence="1">Cell membrane</location>
        <topology evidence="1">Multi-pass membrane protein</topology>
    </subcellularLocation>
    <subcellularLocation>
        <location evidence="7">Membrane</location>
        <topology evidence="7">Multi-pass membrane protein</topology>
    </subcellularLocation>
</comment>
<dbReference type="Pfam" id="PF00662">
    <property type="entry name" value="Proton_antipo_N"/>
    <property type="match status" value="1"/>
</dbReference>
<dbReference type="RefSeq" id="WP_041100310.1">
    <property type="nucleotide sequence ID" value="NZ_AP012547.1"/>
</dbReference>
<dbReference type="GO" id="GO:0016491">
    <property type="term" value="F:oxidoreductase activity"/>
    <property type="evidence" value="ECO:0007669"/>
    <property type="project" value="UniProtKB-KW"/>
</dbReference>
<sequence>MNSLLPIDTLLIAACAWLAVGLLGLVAPRDTRFISKTLFPLGAVIGTLVGLVALGSLGGETQTAVLVIGLPDLPFHLRLDNLSAVFALLLGFVSVGISIFAAGYFRKGEGTAPGLLCLEYHVFLASMLMVLLADDAYAFMVAWETMALSSFFLVTTDHRHEEIRRAGFLYLLIAHIGAIAILLCFGVMTGGAGDYSFAGMRAQELSPFWASAAFLLALAGFGAKAGLVPLHVWLPEAHPAAPSPVSAMMSGVMLKTAIYGLLRVSFDLLHTTIWWWGVVALVIGLATALFGVLYSTVQSDMKRLLAYSSIENIGLIAVGIGLTLIFHAYRMEGLAALAMTAVLYHCLAHSAFKSLLFLCTGSVLHATKERSLGKLGGLIHRMPWVAWLALAGVIASAGLPPLSGFVSEWLLLQSFLFSPGLPHPWLNMVVPVAAALVVLVAALAGFAMVKFYGIIFLGQMREPGLKDAHDAGTWEKFGLAWLALITLLLGILPSTVIMRIDAATRQLLGTGLADKVNEQGWWMLAPISPERASYEPLIFLVTIAATLLLGRWLVRRLYHGRVRRTSAWDCGYYFQGPRAQDTAEGFSQPIRRIFEPMFRMQRHFPTARDTEPYYSVKVEDHFWYWLYLPVAKLAGRISTLIVALQGGRIAVYLMYSFITLLVLLLVARP</sequence>
<dbReference type="PRINTS" id="PR01437">
    <property type="entry name" value="NUOXDRDTASE4"/>
</dbReference>
<feature type="transmembrane region" description="Helical" evidence="8">
    <location>
        <begin position="112"/>
        <end position="131"/>
    </location>
</feature>
<keyword evidence="3 7" id="KW-0812">Transmembrane</keyword>
<feature type="transmembrane region" description="Helical" evidence="8">
    <location>
        <begin position="384"/>
        <end position="405"/>
    </location>
</feature>
<dbReference type="STRING" id="1223802.SUTH_02958"/>
<dbReference type="PANTHER" id="PTHR42682">
    <property type="entry name" value="HYDROGENASE-4 COMPONENT F"/>
    <property type="match status" value="1"/>
</dbReference>
<dbReference type="EMBL" id="AP012547">
    <property type="protein sequence ID" value="BAO30737.1"/>
    <property type="molecule type" value="Genomic_DNA"/>
</dbReference>
<feature type="transmembrane region" description="Helical" evidence="8">
    <location>
        <begin position="82"/>
        <end position="105"/>
    </location>
</feature>
<evidence type="ECO:0000313" key="11">
    <source>
        <dbReference type="EMBL" id="BAO30737.1"/>
    </source>
</evidence>
<evidence type="ECO:0000256" key="6">
    <source>
        <dbReference type="ARBA" id="ARBA00023136"/>
    </source>
</evidence>
<reference evidence="11 12" key="1">
    <citation type="journal article" date="2014" name="Syst. Appl. Microbiol.">
        <title>Complete genomes of freshwater sulfur oxidizers Sulfuricella denitrificans skB26 and Sulfuritalea hydrogenivorans sk43H: genetic insights into the sulfur oxidation pathway of betaproteobacteria.</title>
        <authorList>
            <person name="Watanabe T."/>
            <person name="Kojima H."/>
            <person name="Fukui M."/>
        </authorList>
    </citation>
    <scope>NUCLEOTIDE SEQUENCE [LARGE SCALE GENOMIC DNA]</scope>
    <source>
        <strain evidence="11">DSM22779</strain>
    </source>
</reference>
<keyword evidence="2" id="KW-1003">Cell membrane</keyword>
<feature type="transmembrane region" description="Helical" evidence="8">
    <location>
        <begin position="479"/>
        <end position="500"/>
    </location>
</feature>
<feature type="transmembrane region" description="Helical" evidence="8">
    <location>
        <begin position="6"/>
        <end position="26"/>
    </location>
</feature>
<dbReference type="InterPro" id="IPR001750">
    <property type="entry name" value="ND/Mrp_TM"/>
</dbReference>
<feature type="domain" description="NADH:quinone oxidoreductase/Mrp antiporter transmembrane" evidence="9">
    <location>
        <begin position="133"/>
        <end position="415"/>
    </location>
</feature>
<dbReference type="GO" id="GO:0005886">
    <property type="term" value="C:plasma membrane"/>
    <property type="evidence" value="ECO:0007669"/>
    <property type="project" value="UniProtKB-SubCell"/>
</dbReference>
<evidence type="ECO:0000256" key="5">
    <source>
        <dbReference type="ARBA" id="ARBA00023002"/>
    </source>
</evidence>
<feature type="transmembrane region" description="Helical" evidence="8">
    <location>
        <begin position="537"/>
        <end position="554"/>
    </location>
</feature>
<feature type="transmembrane region" description="Helical" evidence="8">
    <location>
        <begin position="137"/>
        <end position="156"/>
    </location>
</feature>
<dbReference type="InterPro" id="IPR003918">
    <property type="entry name" value="NADH_UbQ_OxRdtase"/>
</dbReference>
<proteinExistence type="predicted"/>
<dbReference type="AlphaFoldDB" id="W0SIM8"/>
<dbReference type="OrthoDB" id="9768329at2"/>
<evidence type="ECO:0000259" key="10">
    <source>
        <dbReference type="Pfam" id="PF00662"/>
    </source>
</evidence>
<evidence type="ECO:0000259" key="9">
    <source>
        <dbReference type="Pfam" id="PF00361"/>
    </source>
</evidence>
<evidence type="ECO:0000256" key="3">
    <source>
        <dbReference type="ARBA" id="ARBA00022692"/>
    </source>
</evidence>
<keyword evidence="4 8" id="KW-1133">Transmembrane helix</keyword>
<dbReference type="Pfam" id="PF00361">
    <property type="entry name" value="Proton_antipo_M"/>
    <property type="match status" value="1"/>
</dbReference>
<dbReference type="NCBIfam" id="NF005086">
    <property type="entry name" value="PRK06521.1"/>
    <property type="match status" value="1"/>
</dbReference>
<dbReference type="KEGG" id="shd:SUTH_02958"/>
<feature type="transmembrane region" description="Helical" evidence="8">
    <location>
        <begin position="341"/>
        <end position="364"/>
    </location>
</feature>
<accession>W0SIM8</accession>
<dbReference type="HOGENOM" id="CLU_007100_8_1_4"/>
<feature type="transmembrane region" description="Helical" evidence="8">
    <location>
        <begin position="245"/>
        <end position="262"/>
    </location>
</feature>
<dbReference type="InterPro" id="IPR052175">
    <property type="entry name" value="ComplexI-like_HydComp"/>
</dbReference>
<feature type="transmembrane region" description="Helical" evidence="8">
    <location>
        <begin position="304"/>
        <end position="329"/>
    </location>
</feature>
<feature type="transmembrane region" description="Helical" evidence="8">
    <location>
        <begin position="38"/>
        <end position="57"/>
    </location>
</feature>
<evidence type="ECO:0000256" key="2">
    <source>
        <dbReference type="ARBA" id="ARBA00022475"/>
    </source>
</evidence>
<feature type="transmembrane region" description="Helical" evidence="8">
    <location>
        <begin position="649"/>
        <end position="667"/>
    </location>
</feature>
<feature type="transmembrane region" description="Helical" evidence="8">
    <location>
        <begin position="622"/>
        <end position="643"/>
    </location>
</feature>
<evidence type="ECO:0000256" key="1">
    <source>
        <dbReference type="ARBA" id="ARBA00004651"/>
    </source>
</evidence>
<keyword evidence="6 8" id="KW-0472">Membrane</keyword>
<keyword evidence="5" id="KW-0560">Oxidoreductase</keyword>
<dbReference type="Proteomes" id="UP000031637">
    <property type="component" value="Chromosome"/>
</dbReference>
<dbReference type="GO" id="GO:0042773">
    <property type="term" value="P:ATP synthesis coupled electron transport"/>
    <property type="evidence" value="ECO:0007669"/>
    <property type="project" value="InterPro"/>
</dbReference>
<dbReference type="GO" id="GO:0008137">
    <property type="term" value="F:NADH dehydrogenase (ubiquinone) activity"/>
    <property type="evidence" value="ECO:0007669"/>
    <property type="project" value="InterPro"/>
</dbReference>
<gene>
    <name evidence="11" type="ORF">SUTH_02958</name>
</gene>
<evidence type="ECO:0000256" key="7">
    <source>
        <dbReference type="RuleBase" id="RU000320"/>
    </source>
</evidence>
<evidence type="ECO:0000256" key="8">
    <source>
        <dbReference type="SAM" id="Phobius"/>
    </source>
</evidence>
<feature type="transmembrane region" description="Helical" evidence="8">
    <location>
        <begin position="425"/>
        <end position="458"/>
    </location>
</feature>
<dbReference type="PANTHER" id="PTHR42682:SF3">
    <property type="entry name" value="FORMATE HYDROGENLYASE SUBUNIT 3-RELATED"/>
    <property type="match status" value="1"/>
</dbReference>
<name>W0SIM8_9PROT</name>
<organism evidence="11 12">
    <name type="scientific">Sulfuritalea hydrogenivorans sk43H</name>
    <dbReference type="NCBI Taxonomy" id="1223802"/>
    <lineage>
        <taxon>Bacteria</taxon>
        <taxon>Pseudomonadati</taxon>
        <taxon>Pseudomonadota</taxon>
        <taxon>Betaproteobacteria</taxon>
        <taxon>Nitrosomonadales</taxon>
        <taxon>Sterolibacteriaceae</taxon>
        <taxon>Sulfuritalea</taxon>
    </lineage>
</organism>
<keyword evidence="12" id="KW-1185">Reference proteome</keyword>